<organism evidence="5 6">
    <name type="scientific">Ascodesmis nigricans</name>
    <dbReference type="NCBI Taxonomy" id="341454"/>
    <lineage>
        <taxon>Eukaryota</taxon>
        <taxon>Fungi</taxon>
        <taxon>Dikarya</taxon>
        <taxon>Ascomycota</taxon>
        <taxon>Pezizomycotina</taxon>
        <taxon>Pezizomycetes</taxon>
        <taxon>Pezizales</taxon>
        <taxon>Ascodesmidaceae</taxon>
        <taxon>Ascodesmis</taxon>
    </lineage>
</organism>
<feature type="compositionally biased region" description="Polar residues" evidence="3">
    <location>
        <begin position="35"/>
        <end position="49"/>
    </location>
</feature>
<accession>A0A4S2MZV4</accession>
<feature type="compositionally biased region" description="Basic residues" evidence="3">
    <location>
        <begin position="111"/>
        <end position="122"/>
    </location>
</feature>
<dbReference type="PROSITE" id="PS50048">
    <property type="entry name" value="ZN2_CY6_FUNGAL_2"/>
    <property type="match status" value="1"/>
</dbReference>
<dbReference type="PANTHER" id="PTHR37534">
    <property type="entry name" value="TRANSCRIPTIONAL ACTIVATOR PROTEIN UGA3"/>
    <property type="match status" value="1"/>
</dbReference>
<dbReference type="InterPro" id="IPR001138">
    <property type="entry name" value="Zn2Cys6_DnaBD"/>
</dbReference>
<keyword evidence="6" id="KW-1185">Reference proteome</keyword>
<dbReference type="PANTHER" id="PTHR37534:SF47">
    <property type="entry name" value="ZN(2)-C6 FUNGAL-TYPE DOMAIN-CONTAINING PROTEIN"/>
    <property type="match status" value="1"/>
</dbReference>
<dbReference type="InParanoid" id="A0A4S2MZV4"/>
<dbReference type="PROSITE" id="PS00463">
    <property type="entry name" value="ZN2_CY6_FUNGAL_1"/>
    <property type="match status" value="1"/>
</dbReference>
<dbReference type="GO" id="GO:0008270">
    <property type="term" value="F:zinc ion binding"/>
    <property type="evidence" value="ECO:0007669"/>
    <property type="project" value="InterPro"/>
</dbReference>
<dbReference type="InterPro" id="IPR021858">
    <property type="entry name" value="Fun_TF"/>
</dbReference>
<protein>
    <recommendedName>
        <fullName evidence="4">Zn(2)-C6 fungal-type domain-containing protein</fullName>
    </recommendedName>
</protein>
<dbReference type="OrthoDB" id="3886144at2759"/>
<dbReference type="CDD" id="cd00067">
    <property type="entry name" value="GAL4"/>
    <property type="match status" value="1"/>
</dbReference>
<feature type="domain" description="Zn(2)-C6 fungal-type" evidence="4">
    <location>
        <begin position="60"/>
        <end position="88"/>
    </location>
</feature>
<proteinExistence type="predicted"/>
<dbReference type="SMART" id="SM00066">
    <property type="entry name" value="GAL4"/>
    <property type="match status" value="1"/>
</dbReference>
<evidence type="ECO:0000313" key="6">
    <source>
        <dbReference type="Proteomes" id="UP000298138"/>
    </source>
</evidence>
<dbReference type="Proteomes" id="UP000298138">
    <property type="component" value="Unassembled WGS sequence"/>
</dbReference>
<sequence>MLMDSLPLTPSPAPTPFGQSFGSYSCEKASVLPSTQNVNRGTEAVSTQPVKPKQSKSRNGCITCKAKRLKCDETKPTCLQCAKRGVPCGGYKKDFKWRPFEETSVASRVAKSTKKAPKKKPSPRSTPSTLGKSPSPQLLDDSDYDSIPVPSPAWSPPDIVIVPAESYLPTPPHTSVALDFGDQLYDFDYGQFSENASVASSIASPRLDNFLSPDSENDLGPHFFKSPSPDADNYGLHIVSPTLTDVDINEDFEDVIGGNQHDWQLFPATSHSLVSQPHGDEFISLFDTFRRPAVTMDSSEMILAHFDKNTCGIMSLKDGPTENPWRTLIWPMAQNNPALWHAISAMSAFHMSLEHPQIRMEGMEHMRKSVRFLAQGLSLGDIDENAALATTLVLSFSEAFDRHTATGIEHLRGAKILINQALAKYNTVTDPSWMPQFRFLYNVWVYLNVLTRLTSNAEDDIQTPSLYGPFPYNPEVDPLLGCATTLFPLIGRAASIGHIVRNSTKIPISLISEASQLQVELESWAPEEYYEPIKDSSNDVLHCIQTAQAYRWATLLYLHQAVPELPSLKAHDLAEKVMGLLAGIPITSRSCIVHIFPLLAAGCEAVDEERDWIRLRWEGMSNRMRIGNVDKAWQVTQEVWERRDAFNADQGSHRHREWSLSTRNSRFSPPLYLAAVDYELRGWESVPMGSPTQRSLGSGCSDCRHKRASSMGSNESVDYAHEHEFSLRGRLHWAGVMRDKNWEVLLG</sequence>
<name>A0A4S2MZV4_9PEZI</name>
<dbReference type="GO" id="GO:0045944">
    <property type="term" value="P:positive regulation of transcription by RNA polymerase II"/>
    <property type="evidence" value="ECO:0007669"/>
    <property type="project" value="TreeGrafter"/>
</dbReference>
<dbReference type="GO" id="GO:0000976">
    <property type="term" value="F:transcription cis-regulatory region binding"/>
    <property type="evidence" value="ECO:0007669"/>
    <property type="project" value="TreeGrafter"/>
</dbReference>
<feature type="region of interest" description="Disordered" evidence="3">
    <location>
        <begin position="106"/>
        <end position="149"/>
    </location>
</feature>
<evidence type="ECO:0000259" key="4">
    <source>
        <dbReference type="PROSITE" id="PS50048"/>
    </source>
</evidence>
<gene>
    <name evidence="5" type="ORF">EX30DRAFT_182946</name>
</gene>
<dbReference type="GO" id="GO:0000981">
    <property type="term" value="F:DNA-binding transcription factor activity, RNA polymerase II-specific"/>
    <property type="evidence" value="ECO:0007669"/>
    <property type="project" value="InterPro"/>
</dbReference>
<reference evidence="5 6" key="1">
    <citation type="submission" date="2019-04" db="EMBL/GenBank/DDBJ databases">
        <title>Comparative genomics and transcriptomics to analyze fruiting body development in filamentous ascomycetes.</title>
        <authorList>
            <consortium name="DOE Joint Genome Institute"/>
            <person name="Lutkenhaus R."/>
            <person name="Traeger S."/>
            <person name="Breuer J."/>
            <person name="Kuo A."/>
            <person name="Lipzen A."/>
            <person name="Pangilinan J."/>
            <person name="Dilworth D."/>
            <person name="Sandor L."/>
            <person name="Poggeler S."/>
            <person name="Barry K."/>
            <person name="Grigoriev I.V."/>
            <person name="Nowrousian M."/>
        </authorList>
    </citation>
    <scope>NUCLEOTIDE SEQUENCE [LARGE SCALE GENOMIC DNA]</scope>
    <source>
        <strain evidence="5 6">CBS 389.68</strain>
    </source>
</reference>
<dbReference type="Pfam" id="PF00172">
    <property type="entry name" value="Zn_clus"/>
    <property type="match status" value="1"/>
</dbReference>
<dbReference type="Pfam" id="PF11951">
    <property type="entry name" value="Fungal_trans_2"/>
    <property type="match status" value="1"/>
</dbReference>
<dbReference type="InterPro" id="IPR036864">
    <property type="entry name" value="Zn2-C6_fun-type_DNA-bd_sf"/>
</dbReference>
<keyword evidence="2" id="KW-0539">Nucleus</keyword>
<dbReference type="GO" id="GO:0005634">
    <property type="term" value="C:nucleus"/>
    <property type="evidence" value="ECO:0007669"/>
    <property type="project" value="UniProtKB-SubCell"/>
</dbReference>
<evidence type="ECO:0000313" key="5">
    <source>
        <dbReference type="EMBL" id="TGZ82359.1"/>
    </source>
</evidence>
<evidence type="ECO:0000256" key="1">
    <source>
        <dbReference type="ARBA" id="ARBA00004123"/>
    </source>
</evidence>
<dbReference type="AlphaFoldDB" id="A0A4S2MZV4"/>
<dbReference type="SUPFAM" id="SSF57701">
    <property type="entry name" value="Zn2/Cys6 DNA-binding domain"/>
    <property type="match status" value="1"/>
</dbReference>
<feature type="region of interest" description="Disordered" evidence="3">
    <location>
        <begin position="35"/>
        <end position="58"/>
    </location>
</feature>
<dbReference type="EMBL" id="ML220115">
    <property type="protein sequence ID" value="TGZ82359.1"/>
    <property type="molecule type" value="Genomic_DNA"/>
</dbReference>
<evidence type="ECO:0000256" key="3">
    <source>
        <dbReference type="SAM" id="MobiDB-lite"/>
    </source>
</evidence>
<dbReference type="STRING" id="341454.A0A4S2MZV4"/>
<comment type="subcellular location">
    <subcellularLocation>
        <location evidence="1">Nucleus</location>
    </subcellularLocation>
</comment>
<dbReference type="Gene3D" id="4.10.240.10">
    <property type="entry name" value="Zn(2)-C6 fungal-type DNA-binding domain"/>
    <property type="match status" value="1"/>
</dbReference>
<feature type="region of interest" description="Disordered" evidence="3">
    <location>
        <begin position="688"/>
        <end position="713"/>
    </location>
</feature>
<evidence type="ECO:0000256" key="2">
    <source>
        <dbReference type="ARBA" id="ARBA00023242"/>
    </source>
</evidence>